<organism evidence="5 6">
    <name type="scientific">Almyronema epifaneia S1</name>
    <dbReference type="NCBI Taxonomy" id="2991925"/>
    <lineage>
        <taxon>Bacteria</taxon>
        <taxon>Bacillati</taxon>
        <taxon>Cyanobacteriota</taxon>
        <taxon>Cyanophyceae</taxon>
        <taxon>Nodosilineales</taxon>
        <taxon>Nodosilineaceae</taxon>
        <taxon>Almyronema</taxon>
        <taxon>Almyronema epifaneia</taxon>
    </lineage>
</organism>
<evidence type="ECO:0000256" key="1">
    <source>
        <dbReference type="ARBA" id="ARBA00004613"/>
    </source>
</evidence>
<comment type="subcellular location">
    <subcellularLocation>
        <location evidence="1">Secreted</location>
    </subcellularLocation>
</comment>
<keyword evidence="3" id="KW-0812">Transmembrane</keyword>
<accession>A0ABW6IHC7</accession>
<dbReference type="InterPro" id="IPR002509">
    <property type="entry name" value="NODB_dom"/>
</dbReference>
<keyword evidence="6" id="KW-1185">Reference proteome</keyword>
<dbReference type="InterPro" id="IPR051398">
    <property type="entry name" value="Polysacch_Deacetylase"/>
</dbReference>
<protein>
    <submittedName>
        <fullName evidence="5">Polysaccharide deacetylase family protein</fullName>
    </submittedName>
</protein>
<dbReference type="Proteomes" id="UP001600165">
    <property type="component" value="Unassembled WGS sequence"/>
</dbReference>
<evidence type="ECO:0000256" key="3">
    <source>
        <dbReference type="SAM" id="Phobius"/>
    </source>
</evidence>
<dbReference type="RefSeq" id="WP_377966488.1">
    <property type="nucleotide sequence ID" value="NZ_JBHZOL010000088.1"/>
</dbReference>
<proteinExistence type="predicted"/>
<evidence type="ECO:0000259" key="4">
    <source>
        <dbReference type="PROSITE" id="PS51677"/>
    </source>
</evidence>
<dbReference type="PANTHER" id="PTHR34216">
    <property type="match status" value="1"/>
</dbReference>
<keyword evidence="3" id="KW-1133">Transmembrane helix</keyword>
<evidence type="ECO:0000313" key="6">
    <source>
        <dbReference type="Proteomes" id="UP001600165"/>
    </source>
</evidence>
<feature type="domain" description="NodB homology" evidence="4">
    <location>
        <begin position="200"/>
        <end position="411"/>
    </location>
</feature>
<dbReference type="InterPro" id="IPR011330">
    <property type="entry name" value="Glyco_hydro/deAcase_b/a-brl"/>
</dbReference>
<dbReference type="Pfam" id="PF01522">
    <property type="entry name" value="Polysacc_deac_1"/>
    <property type="match status" value="1"/>
</dbReference>
<name>A0ABW6IHC7_9CYAN</name>
<gene>
    <name evidence="5" type="ORF">ACFVKH_15045</name>
</gene>
<dbReference type="PANTHER" id="PTHR34216:SF3">
    <property type="entry name" value="POLY-BETA-1,6-N-ACETYL-D-GLUCOSAMINE N-DEACETYLASE"/>
    <property type="match status" value="1"/>
</dbReference>
<sequence length="624" mass="67884">MQDFKTFLAKRWQRLTLFGISAVSGLSLAALTVFWLDHRASQADEPLQATQPLSPQISAALVNALPVTLLNALSAEGETTAAELCFPVANLAQAANLAAPLPSGAIAAGASIGQAIRQVNLELAPRTVPIPWPQIHQRAKLAQVPVVMYHDILAEKEVFFDVTPDELEQDFELIRANGLTPVSLDQLVHHLRTGTPLPDKPILLTFDDGYAGHYTYVYPLLKRYRYPATFSVFTGKLDGDIAGRSTLTWQQVQQMAEDPLITFAAHSVTHPRDLRPLTDAALQQEVFESKRLIEEKLGQPIRYFTYPEGKYDERVAQVVADAGYSAALTMDDVDERFAGESESLLAIARFGQSRLEAVIPDAWGGPPVAIEPGSFDFNTDINLRRFTLEDIPLFLVTGGKPTTIHADSRYQVAEIIAETPAIAAVDGAFFSLKYLDSNTMIGPIYSQSTGEFVPGNTGENPLLAGRPLVLISPQSVKFVPFEPDKHNTLAGIQAEAADVTDAFVAAAWLVKDGQAREAHMFGNLFDYDAERHRAFWGIDQAGRPVIGVSNDRVDSMQLGSLLSQLGLREAVMLDSGASTSLVYGGEALMRYTPRPVPHVVALMPPQPDCLPLTAGETSTVAAED</sequence>
<dbReference type="InterPro" id="IPR018711">
    <property type="entry name" value="NAGPA"/>
</dbReference>
<evidence type="ECO:0000256" key="2">
    <source>
        <dbReference type="ARBA" id="ARBA00022729"/>
    </source>
</evidence>
<dbReference type="CDD" id="cd10918">
    <property type="entry name" value="CE4_NodB_like_5s_6s"/>
    <property type="match status" value="1"/>
</dbReference>
<feature type="transmembrane region" description="Helical" evidence="3">
    <location>
        <begin position="15"/>
        <end position="36"/>
    </location>
</feature>
<keyword evidence="2" id="KW-0732">Signal</keyword>
<dbReference type="Pfam" id="PF09992">
    <property type="entry name" value="NAGPA"/>
    <property type="match status" value="1"/>
</dbReference>
<evidence type="ECO:0000313" key="5">
    <source>
        <dbReference type="EMBL" id="MFE4107608.1"/>
    </source>
</evidence>
<reference evidence="5 6" key="1">
    <citation type="submission" date="2024-10" db="EMBL/GenBank/DDBJ databases">
        <authorList>
            <person name="Ratan Roy A."/>
            <person name="Morales Sandoval P.H."/>
            <person name="De Los Santos Villalobos S."/>
            <person name="Chakraborty S."/>
            <person name="Mukherjee J."/>
        </authorList>
    </citation>
    <scope>NUCLEOTIDE SEQUENCE [LARGE SCALE GENOMIC DNA]</scope>
    <source>
        <strain evidence="5 6">S1</strain>
    </source>
</reference>
<comment type="caution">
    <text evidence="5">The sequence shown here is derived from an EMBL/GenBank/DDBJ whole genome shotgun (WGS) entry which is preliminary data.</text>
</comment>
<dbReference type="Gene3D" id="3.20.20.370">
    <property type="entry name" value="Glycoside hydrolase/deacetylase"/>
    <property type="match status" value="1"/>
</dbReference>
<keyword evidence="3" id="KW-0472">Membrane</keyword>
<dbReference type="SUPFAM" id="SSF88713">
    <property type="entry name" value="Glycoside hydrolase/deacetylase"/>
    <property type="match status" value="1"/>
</dbReference>
<dbReference type="PROSITE" id="PS51677">
    <property type="entry name" value="NODB"/>
    <property type="match status" value="1"/>
</dbReference>
<dbReference type="EMBL" id="JBHZOL010000088">
    <property type="protein sequence ID" value="MFE4107608.1"/>
    <property type="molecule type" value="Genomic_DNA"/>
</dbReference>